<evidence type="ECO:0000259" key="16">
    <source>
        <dbReference type="PROSITE" id="PS51671"/>
    </source>
</evidence>
<dbReference type="Pfam" id="PF22468">
    <property type="entry name" value="ACT_9"/>
    <property type="match status" value="1"/>
</dbReference>
<evidence type="ECO:0000313" key="18">
    <source>
        <dbReference type="Proteomes" id="UP001158045"/>
    </source>
</evidence>
<keyword evidence="18" id="KW-1185">Reference proteome</keyword>
<comment type="caution">
    <text evidence="17">The sequence shown here is derived from an EMBL/GenBank/DDBJ whole genome shotgun (WGS) entry which is preliminary data.</text>
</comment>
<keyword evidence="7 14" id="KW-0808">Transferase</keyword>
<evidence type="ECO:0000256" key="13">
    <source>
        <dbReference type="ARBA" id="ARBA00047872"/>
    </source>
</evidence>
<name>A0ABT6NFF0_9FIRM</name>
<dbReference type="InterPro" id="IPR001048">
    <property type="entry name" value="Asp/Glu/Uridylate_kinase"/>
</dbReference>
<evidence type="ECO:0000256" key="1">
    <source>
        <dbReference type="ARBA" id="ARBA00003121"/>
    </source>
</evidence>
<comment type="catalytic activity">
    <reaction evidence="13 14">
        <text>L-aspartate + ATP = 4-phospho-L-aspartate + ADP</text>
        <dbReference type="Rhea" id="RHEA:23776"/>
        <dbReference type="ChEBI" id="CHEBI:29991"/>
        <dbReference type="ChEBI" id="CHEBI:30616"/>
        <dbReference type="ChEBI" id="CHEBI:57535"/>
        <dbReference type="ChEBI" id="CHEBI:456216"/>
        <dbReference type="EC" id="2.7.2.4"/>
    </reaction>
</comment>
<evidence type="ECO:0000256" key="11">
    <source>
        <dbReference type="ARBA" id="ARBA00022915"/>
    </source>
</evidence>
<dbReference type="Gene3D" id="3.40.1160.10">
    <property type="entry name" value="Acetylglutamate kinase-like"/>
    <property type="match status" value="1"/>
</dbReference>
<dbReference type="InterPro" id="IPR018042">
    <property type="entry name" value="Aspartate_kinase_CS"/>
</dbReference>
<gene>
    <name evidence="17" type="ORF">QE109_13450</name>
</gene>
<comment type="pathway">
    <text evidence="3 15">Amino-acid biosynthesis; L-methionine biosynthesis via de novo pathway; L-homoserine from L-aspartate: step 1/3.</text>
</comment>
<proteinExistence type="inferred from homology"/>
<dbReference type="NCBIfam" id="TIGR00657">
    <property type="entry name" value="asp_kinases"/>
    <property type="match status" value="1"/>
</dbReference>
<evidence type="ECO:0000256" key="12">
    <source>
        <dbReference type="ARBA" id="ARBA00023154"/>
    </source>
</evidence>
<evidence type="ECO:0000256" key="5">
    <source>
        <dbReference type="ARBA" id="ARBA00010122"/>
    </source>
</evidence>
<reference evidence="17 18" key="1">
    <citation type="submission" date="2023-04" db="EMBL/GenBank/DDBJ databases">
        <title>Fusibacter bizertensis strain WBS, isolated from littoral bottom sediments of the Arctic seas - biochemical and genomic analysis.</title>
        <authorList>
            <person name="Brioukhanov A.L."/>
        </authorList>
    </citation>
    <scope>NUCLEOTIDE SEQUENCE [LARGE SCALE GENOMIC DNA]</scope>
    <source>
        <strain evidence="17 18">WBS</strain>
    </source>
</reference>
<organism evidence="17 18">
    <name type="scientific">Fusibacter bizertensis</name>
    <dbReference type="NCBI Taxonomy" id="1488331"/>
    <lineage>
        <taxon>Bacteria</taxon>
        <taxon>Bacillati</taxon>
        <taxon>Bacillota</taxon>
        <taxon>Clostridia</taxon>
        <taxon>Eubacteriales</taxon>
        <taxon>Eubacteriales Family XII. Incertae Sedis</taxon>
        <taxon>Fusibacter</taxon>
    </lineage>
</organism>
<dbReference type="CDD" id="cd04913">
    <property type="entry name" value="ACT_AKii-LysC-BS-like_1"/>
    <property type="match status" value="1"/>
</dbReference>
<keyword evidence="9 14" id="KW-0418">Kinase</keyword>
<evidence type="ECO:0000256" key="4">
    <source>
        <dbReference type="ARBA" id="ARBA00005139"/>
    </source>
</evidence>
<sequence length="405" mass="44066">MNIIVQKFGGTSVGTIERIKNVAKRAIETKQNGFDTVIVVSAMGDTTDRLISLAKAVNLTPPKRELDMLLSTGEQTTIALLAMAIDGMGYKAVSLTGYQCGIITNDYYSKAKIDSIDPKRIKDELEEDKIVIIAGFQGASLSHDITTLGRGGSDTTAVALAVALEAKKCEIYTDVLGIYTSDPRLVSTAKLLKTISYDELLEMAMLGAGVMHPRSVELARKNNMPLIVRSAFDYNNVGTEIIEVKEMEKAQVRGVTLDEDIVRISVPNVPDKPGIAYKLFSSLINLNVHIDMILQNLNHDGFNDISFTVPIDDFDTILPTIEAFVEEVGASPILVKKDVAKLSIVGTGITSDVKIASGLFGKIYELGINIEMISTSEIKISCIISQSQSKQALDEVHKYFELNGL</sequence>
<evidence type="ECO:0000256" key="14">
    <source>
        <dbReference type="RuleBase" id="RU003448"/>
    </source>
</evidence>
<accession>A0ABT6NFF0</accession>
<dbReference type="PIRSF" id="PIRSF000726">
    <property type="entry name" value="Asp_kin"/>
    <property type="match status" value="1"/>
</dbReference>
<evidence type="ECO:0000256" key="10">
    <source>
        <dbReference type="ARBA" id="ARBA00022840"/>
    </source>
</evidence>
<dbReference type="NCBIfam" id="TIGR00656">
    <property type="entry name" value="asp_kin_monofn"/>
    <property type="match status" value="1"/>
</dbReference>
<keyword evidence="10" id="KW-0067">ATP-binding</keyword>
<evidence type="ECO:0000256" key="8">
    <source>
        <dbReference type="ARBA" id="ARBA00022741"/>
    </source>
</evidence>
<dbReference type="PROSITE" id="PS51671">
    <property type="entry name" value="ACT"/>
    <property type="match status" value="1"/>
</dbReference>
<dbReference type="NCBIfam" id="NF005155">
    <property type="entry name" value="PRK06635.1-4"/>
    <property type="match status" value="1"/>
</dbReference>
<dbReference type="Pfam" id="PF00696">
    <property type="entry name" value="AA_kinase"/>
    <property type="match status" value="1"/>
</dbReference>
<feature type="domain" description="ACT" evidence="16">
    <location>
        <begin position="264"/>
        <end position="347"/>
    </location>
</feature>
<dbReference type="CDD" id="cd04923">
    <property type="entry name" value="ACT_AK-LysC-DapG-like_2"/>
    <property type="match status" value="1"/>
</dbReference>
<evidence type="ECO:0000256" key="2">
    <source>
        <dbReference type="ARBA" id="ARBA00004766"/>
    </source>
</evidence>
<dbReference type="RefSeq" id="WP_281095057.1">
    <property type="nucleotide sequence ID" value="NZ_JARYZI010000009.1"/>
</dbReference>
<comment type="function">
    <text evidence="1">Catalyzes the phosphorylation of the beta-carboxyl group of aspartic acid with ATP to yield 4-phospho-L-aspartate, which is involved in the branched biosynthetic pathway leading to the biosynthesis of amino acids threonine, isoleucine and methionine.</text>
</comment>
<dbReference type="Proteomes" id="UP001158045">
    <property type="component" value="Unassembled WGS sequence"/>
</dbReference>
<keyword evidence="6 15" id="KW-0028">Amino-acid biosynthesis</keyword>
<evidence type="ECO:0000256" key="6">
    <source>
        <dbReference type="ARBA" id="ARBA00022605"/>
    </source>
</evidence>
<dbReference type="InterPro" id="IPR001341">
    <property type="entry name" value="Asp_kinase"/>
</dbReference>
<dbReference type="SUPFAM" id="SSF55021">
    <property type="entry name" value="ACT-like"/>
    <property type="match status" value="2"/>
</dbReference>
<comment type="pathway">
    <text evidence="4 15">Amino-acid biosynthesis; L-threonine biosynthesis; L-threonine from L-aspartate: step 1/5.</text>
</comment>
<dbReference type="Gene3D" id="3.30.2130.10">
    <property type="entry name" value="VC0802-like"/>
    <property type="match status" value="1"/>
</dbReference>
<dbReference type="InterPro" id="IPR002912">
    <property type="entry name" value="ACT_dom"/>
</dbReference>
<dbReference type="EMBL" id="JARYZI010000009">
    <property type="protein sequence ID" value="MDH8679160.1"/>
    <property type="molecule type" value="Genomic_DNA"/>
</dbReference>
<evidence type="ECO:0000256" key="15">
    <source>
        <dbReference type="RuleBase" id="RU004249"/>
    </source>
</evidence>
<keyword evidence="8" id="KW-0547">Nucleotide-binding</keyword>
<dbReference type="PROSITE" id="PS00324">
    <property type="entry name" value="ASPARTOKINASE"/>
    <property type="match status" value="1"/>
</dbReference>
<dbReference type="PANTHER" id="PTHR21499">
    <property type="entry name" value="ASPARTATE KINASE"/>
    <property type="match status" value="1"/>
</dbReference>
<evidence type="ECO:0000256" key="3">
    <source>
        <dbReference type="ARBA" id="ARBA00004986"/>
    </source>
</evidence>
<dbReference type="CDD" id="cd04246">
    <property type="entry name" value="AAK_AK-DapG-like"/>
    <property type="match status" value="1"/>
</dbReference>
<evidence type="ECO:0000256" key="7">
    <source>
        <dbReference type="ARBA" id="ARBA00022679"/>
    </source>
</evidence>
<evidence type="ECO:0000313" key="17">
    <source>
        <dbReference type="EMBL" id="MDH8679160.1"/>
    </source>
</evidence>
<dbReference type="PANTHER" id="PTHR21499:SF3">
    <property type="entry name" value="ASPARTOKINASE"/>
    <property type="match status" value="1"/>
</dbReference>
<dbReference type="NCBIfam" id="NF005154">
    <property type="entry name" value="PRK06635.1-2"/>
    <property type="match status" value="1"/>
</dbReference>
<dbReference type="InterPro" id="IPR045865">
    <property type="entry name" value="ACT-like_dom_sf"/>
</dbReference>
<dbReference type="EC" id="2.7.2.4" evidence="14"/>
<dbReference type="InterPro" id="IPR005260">
    <property type="entry name" value="Asp_kin_monofn"/>
</dbReference>
<protein>
    <recommendedName>
        <fullName evidence="14">Aspartokinase</fullName>
        <ecNumber evidence="14">2.7.2.4</ecNumber>
    </recommendedName>
</protein>
<dbReference type="GO" id="GO:0004072">
    <property type="term" value="F:aspartate kinase activity"/>
    <property type="evidence" value="ECO:0007669"/>
    <property type="project" value="UniProtKB-EC"/>
</dbReference>
<keyword evidence="12" id="KW-0457">Lysine biosynthesis</keyword>
<dbReference type="InterPro" id="IPR054352">
    <property type="entry name" value="ACT_Aspartokinase"/>
</dbReference>
<keyword evidence="11" id="KW-0220">Diaminopimelate biosynthesis</keyword>
<dbReference type="SUPFAM" id="SSF53633">
    <property type="entry name" value="Carbamate kinase-like"/>
    <property type="match status" value="1"/>
</dbReference>
<dbReference type="InterPro" id="IPR036393">
    <property type="entry name" value="AceGlu_kinase-like_sf"/>
</dbReference>
<comment type="pathway">
    <text evidence="2 15">Amino-acid biosynthesis; L-lysine biosynthesis via DAP pathway; (S)-tetrahydrodipicolinate from L-aspartate: step 1/4.</text>
</comment>
<comment type="similarity">
    <text evidence="5 14">Belongs to the aspartokinase family.</text>
</comment>
<evidence type="ECO:0000256" key="9">
    <source>
        <dbReference type="ARBA" id="ARBA00022777"/>
    </source>
</evidence>